<dbReference type="AlphaFoldDB" id="A0A844Z2T4"/>
<dbReference type="EMBL" id="WTYV01000011">
    <property type="protein sequence ID" value="MXO73516.1"/>
    <property type="molecule type" value="Genomic_DNA"/>
</dbReference>
<evidence type="ECO:0000259" key="1">
    <source>
        <dbReference type="Pfam" id="PF07811"/>
    </source>
</evidence>
<organism evidence="2 3">
    <name type="scientific">Alteraurantiacibacter buctensis</name>
    <dbReference type="NCBI Taxonomy" id="1503981"/>
    <lineage>
        <taxon>Bacteria</taxon>
        <taxon>Pseudomonadati</taxon>
        <taxon>Pseudomonadota</taxon>
        <taxon>Alphaproteobacteria</taxon>
        <taxon>Sphingomonadales</taxon>
        <taxon>Erythrobacteraceae</taxon>
        <taxon>Alteraurantiacibacter</taxon>
    </lineage>
</organism>
<reference evidence="2 3" key="1">
    <citation type="submission" date="2019-12" db="EMBL/GenBank/DDBJ databases">
        <title>Genomic-based taxomic classification of the family Erythrobacteraceae.</title>
        <authorList>
            <person name="Xu L."/>
        </authorList>
    </citation>
    <scope>NUCLEOTIDE SEQUENCE [LARGE SCALE GENOMIC DNA]</scope>
    <source>
        <strain evidence="2 3">M0322</strain>
    </source>
</reference>
<dbReference type="Pfam" id="PF07811">
    <property type="entry name" value="TadE"/>
    <property type="match status" value="1"/>
</dbReference>
<proteinExistence type="predicted"/>
<comment type="caution">
    <text evidence="2">The sequence shown here is derived from an EMBL/GenBank/DDBJ whole genome shotgun (WGS) entry which is preliminary data.</text>
</comment>
<protein>
    <submittedName>
        <fullName evidence="2">Pilus assembly protein</fullName>
    </submittedName>
</protein>
<feature type="domain" description="TadE-like" evidence="1">
    <location>
        <begin position="2"/>
        <end position="40"/>
    </location>
</feature>
<sequence>MTEFALVFPVFLLFLFGAIEGCRLMWSQQVLETAAYETARCMSVSSSCATVAGREARVVTEAANVGLTITASAATMTTGTTCRGHANSNKVTIQTPFSTVLRGFLPMPTTIEATACFPVITLS</sequence>
<dbReference type="RefSeq" id="WP_160773447.1">
    <property type="nucleotide sequence ID" value="NZ_WTYV01000011.1"/>
</dbReference>
<evidence type="ECO:0000313" key="3">
    <source>
        <dbReference type="Proteomes" id="UP000466966"/>
    </source>
</evidence>
<accession>A0A844Z2T4</accession>
<evidence type="ECO:0000313" key="2">
    <source>
        <dbReference type="EMBL" id="MXO73516.1"/>
    </source>
</evidence>
<gene>
    <name evidence="2" type="ORF">GRI99_18015</name>
</gene>
<dbReference type="Proteomes" id="UP000466966">
    <property type="component" value="Unassembled WGS sequence"/>
</dbReference>
<keyword evidence="3" id="KW-1185">Reference proteome</keyword>
<name>A0A844Z2T4_9SPHN</name>
<dbReference type="InterPro" id="IPR012495">
    <property type="entry name" value="TadE-like_dom"/>
</dbReference>
<dbReference type="OrthoDB" id="7427721at2"/>